<evidence type="ECO:0000256" key="4">
    <source>
        <dbReference type="ARBA" id="ARBA00022801"/>
    </source>
</evidence>
<dbReference type="Proteomes" id="UP000309848">
    <property type="component" value="Unassembled WGS sequence"/>
</dbReference>
<feature type="transmembrane region" description="Helical" evidence="7">
    <location>
        <begin position="93"/>
        <end position="110"/>
    </location>
</feature>
<dbReference type="InterPro" id="IPR035952">
    <property type="entry name" value="Rhomboid-like_sf"/>
</dbReference>
<comment type="similarity">
    <text evidence="2">Belongs to the peptidase S54 family.</text>
</comment>
<feature type="transmembrane region" description="Helical" evidence="7">
    <location>
        <begin position="62"/>
        <end position="81"/>
    </location>
</feature>
<organism evidence="9 10">
    <name type="scientific">Sphingomonas naasensis</name>
    <dbReference type="NCBI Taxonomy" id="1344951"/>
    <lineage>
        <taxon>Bacteria</taxon>
        <taxon>Pseudomonadati</taxon>
        <taxon>Pseudomonadota</taxon>
        <taxon>Alphaproteobacteria</taxon>
        <taxon>Sphingomonadales</taxon>
        <taxon>Sphingomonadaceae</taxon>
        <taxon>Sphingomonas</taxon>
    </lineage>
</organism>
<dbReference type="SUPFAM" id="SSF144091">
    <property type="entry name" value="Rhomboid-like"/>
    <property type="match status" value="1"/>
</dbReference>
<dbReference type="Gene3D" id="1.20.1540.10">
    <property type="entry name" value="Rhomboid-like"/>
    <property type="match status" value="1"/>
</dbReference>
<evidence type="ECO:0000256" key="7">
    <source>
        <dbReference type="SAM" id="Phobius"/>
    </source>
</evidence>
<evidence type="ECO:0000313" key="9">
    <source>
        <dbReference type="EMBL" id="TGX45786.1"/>
    </source>
</evidence>
<keyword evidence="10" id="KW-1185">Reference proteome</keyword>
<evidence type="ECO:0000256" key="1">
    <source>
        <dbReference type="ARBA" id="ARBA00004141"/>
    </source>
</evidence>
<dbReference type="InterPro" id="IPR050925">
    <property type="entry name" value="Rhomboid_protease_S54"/>
</dbReference>
<dbReference type="AlphaFoldDB" id="A0A4S1WW10"/>
<keyword evidence="9" id="KW-0645">Protease</keyword>
<evidence type="ECO:0000259" key="8">
    <source>
        <dbReference type="Pfam" id="PF01694"/>
    </source>
</evidence>
<dbReference type="InterPro" id="IPR022764">
    <property type="entry name" value="Peptidase_S54_rhomboid_dom"/>
</dbReference>
<feature type="transmembrane region" description="Helical" evidence="7">
    <location>
        <begin position="116"/>
        <end position="136"/>
    </location>
</feature>
<feature type="transmembrane region" description="Helical" evidence="7">
    <location>
        <begin position="178"/>
        <end position="196"/>
    </location>
</feature>
<evidence type="ECO:0000313" key="10">
    <source>
        <dbReference type="Proteomes" id="UP000309848"/>
    </source>
</evidence>
<dbReference type="OrthoDB" id="9813074at2"/>
<evidence type="ECO:0000256" key="2">
    <source>
        <dbReference type="ARBA" id="ARBA00009045"/>
    </source>
</evidence>
<comment type="subcellular location">
    <subcellularLocation>
        <location evidence="1">Membrane</location>
        <topology evidence="1">Multi-pass membrane protein</topology>
    </subcellularLocation>
</comment>
<feature type="transmembrane region" description="Helical" evidence="7">
    <location>
        <begin position="148"/>
        <end position="172"/>
    </location>
</feature>
<keyword evidence="6 7" id="KW-0472">Membrane</keyword>
<keyword evidence="3 7" id="KW-0812">Transmembrane</keyword>
<name>A0A4S1WW10_9SPHN</name>
<keyword evidence="5 7" id="KW-1133">Transmembrane helix</keyword>
<dbReference type="Pfam" id="PF01694">
    <property type="entry name" value="Rhomboid"/>
    <property type="match status" value="1"/>
</dbReference>
<gene>
    <name evidence="9" type="ORF">E5A74_00985</name>
</gene>
<reference evidence="9 10" key="1">
    <citation type="submission" date="2019-04" db="EMBL/GenBank/DDBJ databases">
        <title>Sphingomonas psychrotolerans sp. nov., isolated from soil in the Tianshan Mountains, Xinjiang, China.</title>
        <authorList>
            <person name="Luo Y."/>
            <person name="Sheng H."/>
        </authorList>
    </citation>
    <scope>NUCLEOTIDE SEQUENCE [LARGE SCALE GENOMIC DNA]</scope>
    <source>
        <strain evidence="9 10">KIS18-15</strain>
    </source>
</reference>
<comment type="caution">
    <text evidence="9">The sequence shown here is derived from an EMBL/GenBank/DDBJ whole genome shotgun (WGS) entry which is preliminary data.</text>
</comment>
<accession>A0A4S1WW10</accession>
<proteinExistence type="inferred from homology"/>
<evidence type="ECO:0000256" key="6">
    <source>
        <dbReference type="ARBA" id="ARBA00023136"/>
    </source>
</evidence>
<evidence type="ECO:0000256" key="5">
    <source>
        <dbReference type="ARBA" id="ARBA00022989"/>
    </source>
</evidence>
<evidence type="ECO:0000256" key="3">
    <source>
        <dbReference type="ARBA" id="ARBA00022692"/>
    </source>
</evidence>
<dbReference type="EMBL" id="SRXU01000001">
    <property type="protein sequence ID" value="TGX45786.1"/>
    <property type="molecule type" value="Genomic_DNA"/>
</dbReference>
<dbReference type="PANTHER" id="PTHR43731:SF14">
    <property type="entry name" value="PRESENILIN-ASSOCIATED RHOMBOID-LIKE PROTEIN, MITOCHONDRIAL"/>
    <property type="match status" value="1"/>
</dbReference>
<dbReference type="GO" id="GO:0004252">
    <property type="term" value="F:serine-type endopeptidase activity"/>
    <property type="evidence" value="ECO:0007669"/>
    <property type="project" value="InterPro"/>
</dbReference>
<sequence length="211" mass="22127">MRRPTATAMIAALTVLVSVAAEFAPDWVDAPMRAGFIPARLSGVETDYAAVPAWLTPLTATLVHGGLLHLLSNMLILVFTGRACETWLGARNILILYVVGAYAAALSQWLPDPDSVVPMVGASGAASALFGAYALLFSQARAVAIGPIPAAFVRATWLGAAWIGVNLLAGYAFRLEGIAVAVAAHIGGFVVGLLLARPMLRRRRKRQAPAA</sequence>
<feature type="domain" description="Peptidase S54 rhomboid" evidence="8">
    <location>
        <begin position="55"/>
        <end position="201"/>
    </location>
</feature>
<dbReference type="PANTHER" id="PTHR43731">
    <property type="entry name" value="RHOMBOID PROTEASE"/>
    <property type="match status" value="1"/>
</dbReference>
<keyword evidence="4" id="KW-0378">Hydrolase</keyword>
<protein>
    <submittedName>
        <fullName evidence="9">Rhomboid family intramembrane serine protease</fullName>
    </submittedName>
</protein>
<dbReference type="GO" id="GO:0006508">
    <property type="term" value="P:proteolysis"/>
    <property type="evidence" value="ECO:0007669"/>
    <property type="project" value="UniProtKB-KW"/>
</dbReference>
<dbReference type="GO" id="GO:0016020">
    <property type="term" value="C:membrane"/>
    <property type="evidence" value="ECO:0007669"/>
    <property type="project" value="UniProtKB-SubCell"/>
</dbReference>